<dbReference type="SUPFAM" id="SSF51735">
    <property type="entry name" value="NAD(P)-binding Rossmann-fold domains"/>
    <property type="match status" value="1"/>
</dbReference>
<dbReference type="KEGG" id="ccot:CCAX7_30930"/>
<dbReference type="EMBL" id="AP025739">
    <property type="protein sequence ID" value="BDI31042.1"/>
    <property type="molecule type" value="Genomic_DNA"/>
</dbReference>
<dbReference type="InterPro" id="IPR051604">
    <property type="entry name" value="Ergot_Alk_Oxidoreductase"/>
</dbReference>
<sequence>MYAITGITGRVGGAAARALLSDGQSIRAVVRDPAKAQEWADLGAEIAVADARDIDAMTIALHGVEGAFLMIPPYFAPAPGFPEARAILTALREALAAAGTPKIVTLSSVGAHRSTGLGLITQSHLLEEILGELPISQAHIRAAWFLENTAWDIEPARSSGIFSSYLHPLDRAIPMVATADIGQTIAATLPQTWTGRRILELEGPRPYAPTNIAAALAALVGRPVQAVEVPREQWAANFEAQGTAPDKTAPRIEMLDGFNSGWITFEGDGAEHIVGSVTMEEALRG</sequence>
<reference evidence="2 3" key="1">
    <citation type="journal article" date="2019" name="Int. J. Syst. Evol. Microbiol.">
        <title>Capsulimonas corticalis gen. nov., sp. nov., an aerobic capsulated bacterium, of a novel bacterial order, Capsulimonadales ord. nov., of the class Armatimonadia of the phylum Armatimonadetes.</title>
        <authorList>
            <person name="Li J."/>
            <person name="Kudo C."/>
            <person name="Tonouchi A."/>
        </authorList>
    </citation>
    <scope>NUCLEOTIDE SEQUENCE [LARGE SCALE GENOMIC DNA]</scope>
    <source>
        <strain evidence="2 3">AX-7</strain>
    </source>
</reference>
<protein>
    <submittedName>
        <fullName evidence="2">Nucleoside-diphosphate sugar epimerase</fullName>
    </submittedName>
</protein>
<proteinExistence type="predicted"/>
<dbReference type="InterPro" id="IPR036291">
    <property type="entry name" value="NAD(P)-bd_dom_sf"/>
</dbReference>
<dbReference type="OrthoDB" id="9798669at2"/>
<dbReference type="PANTHER" id="PTHR43162">
    <property type="match status" value="1"/>
</dbReference>
<name>A0A402CSL5_9BACT</name>
<dbReference type="PANTHER" id="PTHR43162:SF1">
    <property type="entry name" value="PRESTALK A DIFFERENTIATION PROTEIN A"/>
    <property type="match status" value="1"/>
</dbReference>
<dbReference type="RefSeq" id="WP_119320385.1">
    <property type="nucleotide sequence ID" value="NZ_AP025739.1"/>
</dbReference>
<evidence type="ECO:0000313" key="2">
    <source>
        <dbReference type="EMBL" id="BDI31042.1"/>
    </source>
</evidence>
<evidence type="ECO:0000259" key="1">
    <source>
        <dbReference type="Pfam" id="PF05368"/>
    </source>
</evidence>
<gene>
    <name evidence="2" type="ORF">CCAX7_30930</name>
</gene>
<dbReference type="Proteomes" id="UP000287394">
    <property type="component" value="Chromosome"/>
</dbReference>
<dbReference type="Gene3D" id="3.40.50.720">
    <property type="entry name" value="NAD(P)-binding Rossmann-like Domain"/>
    <property type="match status" value="1"/>
</dbReference>
<dbReference type="InterPro" id="IPR008030">
    <property type="entry name" value="NmrA-like"/>
</dbReference>
<dbReference type="Pfam" id="PF05368">
    <property type="entry name" value="NmrA"/>
    <property type="match status" value="1"/>
</dbReference>
<feature type="domain" description="NmrA-like" evidence="1">
    <location>
        <begin position="3"/>
        <end position="237"/>
    </location>
</feature>
<organism evidence="2 3">
    <name type="scientific">Capsulimonas corticalis</name>
    <dbReference type="NCBI Taxonomy" id="2219043"/>
    <lineage>
        <taxon>Bacteria</taxon>
        <taxon>Bacillati</taxon>
        <taxon>Armatimonadota</taxon>
        <taxon>Armatimonadia</taxon>
        <taxon>Capsulimonadales</taxon>
        <taxon>Capsulimonadaceae</taxon>
        <taxon>Capsulimonas</taxon>
    </lineage>
</organism>
<dbReference type="AlphaFoldDB" id="A0A402CSL5"/>
<keyword evidence="3" id="KW-1185">Reference proteome</keyword>
<accession>A0A402CSL5</accession>
<evidence type="ECO:0000313" key="3">
    <source>
        <dbReference type="Proteomes" id="UP000287394"/>
    </source>
</evidence>
<dbReference type="Gene3D" id="3.90.25.10">
    <property type="entry name" value="UDP-galactose 4-epimerase, domain 1"/>
    <property type="match status" value="1"/>
</dbReference>